<organism evidence="5 6">
    <name type="scientific">Rosa chinensis</name>
    <name type="common">China rose</name>
    <dbReference type="NCBI Taxonomy" id="74649"/>
    <lineage>
        <taxon>Eukaryota</taxon>
        <taxon>Viridiplantae</taxon>
        <taxon>Streptophyta</taxon>
        <taxon>Embryophyta</taxon>
        <taxon>Tracheophyta</taxon>
        <taxon>Spermatophyta</taxon>
        <taxon>Magnoliopsida</taxon>
        <taxon>eudicotyledons</taxon>
        <taxon>Gunneridae</taxon>
        <taxon>Pentapetalae</taxon>
        <taxon>rosids</taxon>
        <taxon>fabids</taxon>
        <taxon>Rosales</taxon>
        <taxon>Rosaceae</taxon>
        <taxon>Rosoideae</taxon>
        <taxon>Rosoideae incertae sedis</taxon>
        <taxon>Rosa</taxon>
    </lineage>
</organism>
<dbReference type="OMA" id="FIGPRCP"/>
<dbReference type="AlphaFoldDB" id="A0A2P6SG14"/>
<dbReference type="STRING" id="74649.A0A2P6SG14"/>
<dbReference type="PANTHER" id="PTHR10366">
    <property type="entry name" value="NAD DEPENDENT EPIMERASE/DEHYDRATASE"/>
    <property type="match status" value="1"/>
</dbReference>
<dbReference type="InterPro" id="IPR036291">
    <property type="entry name" value="NAD(P)-bd_dom_sf"/>
</dbReference>
<evidence type="ECO:0000256" key="2">
    <source>
        <dbReference type="ARBA" id="ARBA00023002"/>
    </source>
</evidence>
<name>A0A2P6SG14_ROSCH</name>
<keyword evidence="2 5" id="KW-0560">Oxidoreductase</keyword>
<dbReference type="FunFam" id="3.40.50.720:FF:000085">
    <property type="entry name" value="Dihydroflavonol reductase"/>
    <property type="match status" value="2"/>
</dbReference>
<dbReference type="InterPro" id="IPR050425">
    <property type="entry name" value="NAD(P)_dehydrat-like"/>
</dbReference>
<keyword evidence="1" id="KW-0521">NADP</keyword>
<sequence>MEEVRGTVCVTGGTGYIASWLILRLLQHGYSVRATIRSNPAEGKRDISYLTSLPGAQEKLQIFHADLNNPETFNDAIQGCTGVFHLAHPMDVEGKEPEETVTKRALEGTLGILKACLCCKTVRRVVYTSSLATILYNSKRLEETDENTWSEVDVCRSNKLVSSSYLVSKTLVERSALEFAVRNGLDLVTVVLPIVVGPFVCPNVPASVYMGMAPIFGDQEQCKYLVSTYMVHIDDVASAHIFLLEHANAKGRYICSSIQTTIHELYEFLCARYPEFHISIPDQLMEIKGYKGTNVSSTKLLNTGFKFKCGLGEMFDGSIQSCKEKEHKKDLSFLTALPGAEERLQIFNADLSNPESFNAAIQGCVGVFHVATPVDFQDKEPEPVVTKRSVDGALGILKACLYAKTVKRVVYTSSESVVAFNNKDVEDMDESFWSDTDYIKALKSYGGSYAISKTLTERAVLEFSEKNGLDVVTVIPSVVVGPFICPKFAGSVRSALALVLGNKDEYPFLINLSVVHVDDVARAHIFLFEHHDAKGRYNSSSNVITIEKMAKFLSAKFPEFQIPSAESLNEVKGPKFPGLSSKKLLDSGFKFKYGVDEMFSEAIHCCKEKGYL</sequence>
<feature type="domain" description="NAD-dependent epimerase/dehydratase" evidence="4">
    <location>
        <begin position="8"/>
        <end position="250"/>
    </location>
</feature>
<proteinExistence type="inferred from homology"/>
<dbReference type="EC" id="1.1.1.348" evidence="5"/>
<feature type="domain" description="NAD-dependent epimerase/dehydratase" evidence="4">
    <location>
        <begin position="340"/>
        <end position="538"/>
    </location>
</feature>
<dbReference type="EMBL" id="PDCK01000039">
    <property type="protein sequence ID" value="PRQ57621.1"/>
    <property type="molecule type" value="Genomic_DNA"/>
</dbReference>
<dbReference type="GO" id="GO:0016616">
    <property type="term" value="F:oxidoreductase activity, acting on the CH-OH group of donors, NAD or NADP as acceptor"/>
    <property type="evidence" value="ECO:0007669"/>
    <property type="project" value="TreeGrafter"/>
</dbReference>
<dbReference type="Gene3D" id="3.40.50.720">
    <property type="entry name" value="NAD(P)-binding Rossmann-like Domain"/>
    <property type="match status" value="2"/>
</dbReference>
<dbReference type="CDD" id="cd08958">
    <property type="entry name" value="FR_SDR_e"/>
    <property type="match status" value="2"/>
</dbReference>
<comment type="similarity">
    <text evidence="3">Belongs to the NAD(P)-dependent epimerase/dehydratase family. Dihydroflavonol-4-reductase subfamily.</text>
</comment>
<evidence type="ECO:0000259" key="4">
    <source>
        <dbReference type="Pfam" id="PF01370"/>
    </source>
</evidence>
<dbReference type="PANTHER" id="PTHR10366:SF689">
    <property type="entry name" value="PROTEIN BRI1-5 ENHANCED 1"/>
    <property type="match status" value="1"/>
</dbReference>
<keyword evidence="6" id="KW-1185">Reference proteome</keyword>
<dbReference type="SUPFAM" id="SSF51735">
    <property type="entry name" value="NAD(P)-binding Rossmann-fold domains"/>
    <property type="match status" value="2"/>
</dbReference>
<dbReference type="Pfam" id="PF01370">
    <property type="entry name" value="Epimerase"/>
    <property type="match status" value="2"/>
</dbReference>
<reference evidence="5 6" key="1">
    <citation type="journal article" date="2018" name="Nat. Genet.">
        <title>The Rosa genome provides new insights in the design of modern roses.</title>
        <authorList>
            <person name="Bendahmane M."/>
        </authorList>
    </citation>
    <scope>NUCLEOTIDE SEQUENCE [LARGE SCALE GENOMIC DNA]</scope>
    <source>
        <strain evidence="6">cv. Old Blush</strain>
    </source>
</reference>
<dbReference type="Gramene" id="PRQ57621">
    <property type="protein sequence ID" value="PRQ57621"/>
    <property type="gene ID" value="RchiOBHm_Chr1g0350341"/>
</dbReference>
<dbReference type="InterPro" id="IPR001509">
    <property type="entry name" value="Epimerase_deHydtase"/>
</dbReference>
<evidence type="ECO:0000256" key="1">
    <source>
        <dbReference type="ARBA" id="ARBA00022857"/>
    </source>
</evidence>
<dbReference type="Proteomes" id="UP000238479">
    <property type="component" value="Chromosome 1"/>
</dbReference>
<evidence type="ECO:0000313" key="6">
    <source>
        <dbReference type="Proteomes" id="UP000238479"/>
    </source>
</evidence>
<gene>
    <name evidence="5" type="ORF">RchiOBHm_Chr1g0350341</name>
</gene>
<protein>
    <submittedName>
        <fullName evidence="5">Putative vestitone reductase</fullName>
        <ecNumber evidence="5">1.1.1.348</ecNumber>
    </submittedName>
</protein>
<evidence type="ECO:0000313" key="5">
    <source>
        <dbReference type="EMBL" id="PRQ57621.1"/>
    </source>
</evidence>
<comment type="caution">
    <text evidence="5">The sequence shown here is derived from an EMBL/GenBank/DDBJ whole genome shotgun (WGS) entry which is preliminary data.</text>
</comment>
<accession>A0A2P6SG14</accession>
<evidence type="ECO:0000256" key="3">
    <source>
        <dbReference type="ARBA" id="ARBA00023445"/>
    </source>
</evidence>